<name>A0AA88UUD9_9ASTE</name>
<keyword evidence="3" id="KW-1185">Reference proteome</keyword>
<dbReference type="Proteomes" id="UP001187471">
    <property type="component" value="Unassembled WGS sequence"/>
</dbReference>
<proteinExistence type="predicted"/>
<evidence type="ECO:0000259" key="1">
    <source>
        <dbReference type="Pfam" id="PF07727"/>
    </source>
</evidence>
<gene>
    <name evidence="2" type="ORF">RJ640_027701</name>
</gene>
<dbReference type="Pfam" id="PF07727">
    <property type="entry name" value="RVT_2"/>
    <property type="match status" value="1"/>
</dbReference>
<reference evidence="2" key="1">
    <citation type="submission" date="2022-12" db="EMBL/GenBank/DDBJ databases">
        <title>Draft genome assemblies for two species of Escallonia (Escalloniales).</title>
        <authorList>
            <person name="Chanderbali A."/>
            <person name="Dervinis C."/>
            <person name="Anghel I."/>
            <person name="Soltis D."/>
            <person name="Soltis P."/>
            <person name="Zapata F."/>
        </authorList>
    </citation>
    <scope>NUCLEOTIDE SEQUENCE</scope>
    <source>
        <strain evidence="2">UCBG92.1500</strain>
        <tissue evidence="2">Leaf</tissue>
    </source>
</reference>
<dbReference type="InterPro" id="IPR013103">
    <property type="entry name" value="RVT_2"/>
</dbReference>
<dbReference type="AlphaFoldDB" id="A0AA88UUD9"/>
<organism evidence="2 3">
    <name type="scientific">Escallonia rubra</name>
    <dbReference type="NCBI Taxonomy" id="112253"/>
    <lineage>
        <taxon>Eukaryota</taxon>
        <taxon>Viridiplantae</taxon>
        <taxon>Streptophyta</taxon>
        <taxon>Embryophyta</taxon>
        <taxon>Tracheophyta</taxon>
        <taxon>Spermatophyta</taxon>
        <taxon>Magnoliopsida</taxon>
        <taxon>eudicotyledons</taxon>
        <taxon>Gunneridae</taxon>
        <taxon>Pentapetalae</taxon>
        <taxon>asterids</taxon>
        <taxon>campanulids</taxon>
        <taxon>Escalloniales</taxon>
        <taxon>Escalloniaceae</taxon>
        <taxon>Escallonia</taxon>
    </lineage>
</organism>
<accession>A0AA88UUD9</accession>
<comment type="caution">
    <text evidence="2">The sequence shown here is derived from an EMBL/GenBank/DDBJ whole genome shotgun (WGS) entry which is preliminary data.</text>
</comment>
<feature type="domain" description="Reverse transcriptase Ty1/copia-type" evidence="1">
    <location>
        <begin position="14"/>
        <end position="192"/>
    </location>
</feature>
<evidence type="ECO:0000313" key="3">
    <source>
        <dbReference type="Proteomes" id="UP001187471"/>
    </source>
</evidence>
<sequence length="210" mass="24074">MGLPKQAPSGRYNCKIQNCLVAKGFHQHPGLNYVDNFRPITKPATVRVILSLTNVLSKLASMTTRHQWCFLYDALHDDVYMSQPSGFFHSTIPNHVCKLRKALYGLKQVPRAWYQELKGYLLPVDFIKSVADASLFFYSKDVVPAFFFGYMLTKFILTRNDTDFLHSFVKNLNLLFSLKDLGPLHHFLGVPMAYFYLNTGTSVIYYTLSP</sequence>
<evidence type="ECO:0000313" key="2">
    <source>
        <dbReference type="EMBL" id="KAK2993823.1"/>
    </source>
</evidence>
<dbReference type="EMBL" id="JAVXUO010000271">
    <property type="protein sequence ID" value="KAK2993823.1"/>
    <property type="molecule type" value="Genomic_DNA"/>
</dbReference>
<protein>
    <recommendedName>
        <fullName evidence="1">Reverse transcriptase Ty1/copia-type domain-containing protein</fullName>
    </recommendedName>
</protein>